<evidence type="ECO:0000256" key="1">
    <source>
        <dbReference type="SAM" id="MobiDB-lite"/>
    </source>
</evidence>
<evidence type="ECO:0008006" key="4">
    <source>
        <dbReference type="Google" id="ProtNLM"/>
    </source>
</evidence>
<dbReference type="OrthoDB" id="190701at2157"/>
<dbReference type="SUPFAM" id="SSF46689">
    <property type="entry name" value="Homeodomain-like"/>
    <property type="match status" value="1"/>
</dbReference>
<dbReference type="EMBL" id="FOPZ01000001">
    <property type="protein sequence ID" value="SFH34284.1"/>
    <property type="molecule type" value="Genomic_DNA"/>
</dbReference>
<evidence type="ECO:0000313" key="3">
    <source>
        <dbReference type="Proteomes" id="UP000323537"/>
    </source>
</evidence>
<accession>A0A1I2Z920</accession>
<organism evidence="2 3">
    <name type="scientific">Halorubrum aquaticum</name>
    <dbReference type="NCBI Taxonomy" id="387340"/>
    <lineage>
        <taxon>Archaea</taxon>
        <taxon>Methanobacteriati</taxon>
        <taxon>Methanobacteriota</taxon>
        <taxon>Stenosarchaea group</taxon>
        <taxon>Halobacteria</taxon>
        <taxon>Halobacteriales</taxon>
        <taxon>Haloferacaceae</taxon>
        <taxon>Halorubrum</taxon>
    </lineage>
</organism>
<proteinExistence type="predicted"/>
<dbReference type="InterPro" id="IPR007367">
    <property type="entry name" value="DUF433"/>
</dbReference>
<keyword evidence="3" id="KW-1185">Reference proteome</keyword>
<dbReference type="Gene3D" id="1.10.10.10">
    <property type="entry name" value="Winged helix-like DNA-binding domain superfamily/Winged helix DNA-binding domain"/>
    <property type="match status" value="1"/>
</dbReference>
<protein>
    <recommendedName>
        <fullName evidence="4">DUF433 domain-containing protein</fullName>
    </recommendedName>
</protein>
<evidence type="ECO:0000313" key="2">
    <source>
        <dbReference type="EMBL" id="SFH34284.1"/>
    </source>
</evidence>
<dbReference type="InterPro" id="IPR009057">
    <property type="entry name" value="Homeodomain-like_sf"/>
</dbReference>
<reference evidence="2 3" key="1">
    <citation type="submission" date="2016-10" db="EMBL/GenBank/DDBJ databases">
        <authorList>
            <person name="Varghese N."/>
            <person name="Submissions S."/>
        </authorList>
    </citation>
    <scope>NUCLEOTIDE SEQUENCE [LARGE SCALE GENOMIC DNA]</scope>
    <source>
        <strain evidence="2 3">CGMCC 1.6377</strain>
    </source>
</reference>
<gene>
    <name evidence="2" type="ORF">SAMN04488066_101353</name>
</gene>
<dbReference type="Proteomes" id="UP000323537">
    <property type="component" value="Unassembled WGS sequence"/>
</dbReference>
<dbReference type="AlphaFoldDB" id="A0A1I2Z920"/>
<feature type="region of interest" description="Disordered" evidence="1">
    <location>
        <begin position="79"/>
        <end position="98"/>
    </location>
</feature>
<dbReference type="InterPro" id="IPR036388">
    <property type="entry name" value="WH-like_DNA-bd_sf"/>
</dbReference>
<dbReference type="RefSeq" id="WP_149783130.1">
    <property type="nucleotide sequence ID" value="NZ_BAAADP010000001.1"/>
</dbReference>
<dbReference type="Pfam" id="PF04255">
    <property type="entry name" value="DUF433"/>
    <property type="match status" value="1"/>
</dbReference>
<name>A0A1I2Z920_9EURY</name>
<sequence length="98" mass="10772">MAQSSVRIVTEVHDEPHIEGRRVTVRRIQGLVEGAGKSAEEVADQLELDVADVYGALQYYHSHPDEMAAVERRRAEREAAAREAGAVSLSELKDDDSA</sequence>